<dbReference type="PANTHER" id="PTHR24114:SF2">
    <property type="entry name" value="F-BOX DOMAIN-CONTAINING PROTEIN-RELATED"/>
    <property type="match status" value="1"/>
</dbReference>
<keyword evidence="5" id="KW-1185">Reference proteome</keyword>
<keyword evidence="1" id="KW-0106">Calcium</keyword>
<dbReference type="OrthoDB" id="120976at2759"/>
<dbReference type="SUPFAM" id="SSF52047">
    <property type="entry name" value="RNI-like"/>
    <property type="match status" value="1"/>
</dbReference>
<evidence type="ECO:0000256" key="2">
    <source>
        <dbReference type="SAM" id="MobiDB-lite"/>
    </source>
</evidence>
<gene>
    <name evidence="4" type="ORF">DGYR_LOCUS9919</name>
</gene>
<dbReference type="PROSITE" id="PS00018">
    <property type="entry name" value="EF_HAND_1"/>
    <property type="match status" value="1"/>
</dbReference>
<dbReference type="PANTHER" id="PTHR24114">
    <property type="entry name" value="LEUCINE RICH REPEAT FAMILY PROTEIN"/>
    <property type="match status" value="1"/>
</dbReference>
<evidence type="ECO:0000259" key="3">
    <source>
        <dbReference type="PROSITE" id="PS50222"/>
    </source>
</evidence>
<dbReference type="Pfam" id="PF13499">
    <property type="entry name" value="EF-hand_7"/>
    <property type="match status" value="1"/>
</dbReference>
<dbReference type="EMBL" id="CAJFCJ010000015">
    <property type="protein sequence ID" value="CAD5122065.1"/>
    <property type="molecule type" value="Genomic_DNA"/>
</dbReference>
<dbReference type="CDD" id="cd00051">
    <property type="entry name" value="EFh"/>
    <property type="match status" value="1"/>
</dbReference>
<evidence type="ECO:0000256" key="1">
    <source>
        <dbReference type="ARBA" id="ARBA00022837"/>
    </source>
</evidence>
<dbReference type="Pfam" id="PF13516">
    <property type="entry name" value="LRR_6"/>
    <property type="match status" value="6"/>
</dbReference>
<evidence type="ECO:0000313" key="4">
    <source>
        <dbReference type="EMBL" id="CAD5122065.1"/>
    </source>
</evidence>
<dbReference type="Gene3D" id="3.80.10.10">
    <property type="entry name" value="Ribonuclease Inhibitor"/>
    <property type="match status" value="2"/>
</dbReference>
<reference evidence="4 5" key="1">
    <citation type="submission" date="2020-08" db="EMBL/GenBank/DDBJ databases">
        <authorList>
            <person name="Hejnol A."/>
        </authorList>
    </citation>
    <scope>NUCLEOTIDE SEQUENCE [LARGE SCALE GENOMIC DNA]</scope>
</reference>
<dbReference type="AlphaFoldDB" id="A0A7I8W1U9"/>
<dbReference type="SMART" id="SM00054">
    <property type="entry name" value="EFh"/>
    <property type="match status" value="2"/>
</dbReference>
<comment type="caution">
    <text evidence="4">The sequence shown here is derived from an EMBL/GenBank/DDBJ whole genome shotgun (WGS) entry which is preliminary data.</text>
</comment>
<feature type="region of interest" description="Disordered" evidence="2">
    <location>
        <begin position="444"/>
        <end position="501"/>
    </location>
</feature>
<dbReference type="Gene3D" id="1.10.238.10">
    <property type="entry name" value="EF-hand"/>
    <property type="match status" value="1"/>
</dbReference>
<dbReference type="InterPro" id="IPR002048">
    <property type="entry name" value="EF_hand_dom"/>
</dbReference>
<dbReference type="GO" id="GO:0005509">
    <property type="term" value="F:calcium ion binding"/>
    <property type="evidence" value="ECO:0007669"/>
    <property type="project" value="InterPro"/>
</dbReference>
<sequence length="501" mass="56451">MTDSSDYDTDLDNDDHLPLILPMPSSHLYEKACRKFQQTPNIFIKDRFDEYSFRVKNQGLDHNSFKPIAVALVNDKFIKEVNVGENNIGDDGCKAFSEALLYNSTIEAINLSSNNIGKAGLRYLTASLLRNETVITVNLSKNKLEENDGEILAVLFSKTKTLRKVDISHSEFREKGGIFLAEGIRKNSSIEELNLSWNHLRLKGALAIANSLQFNSKLRKLDLSWNGFSDEASKKISNSLKTNSTLEDIDLSSNRISSHGVDSLSESIHSSNLKRLKLSYNPIDAYGAAKFLSVIRQNASSCKLEYLELLDVEVGDQFENEYQKLRRANSNFVIRHGGRLRRDDVYETTSNRTPEVGDPLALFLEHARKTGMRLSDLFARFDRDRSFSLTDVELANGLKASGLILSDLQVEKLLHTLDTDKNGEVDFGELVDGVRRHRDAVRKRHKAMNVSRPGSAYSRRPSQQIVMSSPLGESYMRNRETSKSFSSSSHLLLPQQPTNPK</sequence>
<dbReference type="InterPro" id="IPR032675">
    <property type="entry name" value="LRR_dom_sf"/>
</dbReference>
<dbReference type="InterPro" id="IPR001611">
    <property type="entry name" value="Leu-rich_rpt"/>
</dbReference>
<accession>A0A7I8W1U9</accession>
<dbReference type="InterPro" id="IPR011992">
    <property type="entry name" value="EF-hand-dom_pair"/>
</dbReference>
<dbReference type="SUPFAM" id="SSF47473">
    <property type="entry name" value="EF-hand"/>
    <property type="match status" value="1"/>
</dbReference>
<proteinExistence type="predicted"/>
<feature type="domain" description="EF-hand" evidence="3">
    <location>
        <begin position="405"/>
        <end position="440"/>
    </location>
</feature>
<evidence type="ECO:0000313" key="5">
    <source>
        <dbReference type="Proteomes" id="UP000549394"/>
    </source>
</evidence>
<organism evidence="4 5">
    <name type="scientific">Dimorphilus gyrociliatus</name>
    <dbReference type="NCBI Taxonomy" id="2664684"/>
    <lineage>
        <taxon>Eukaryota</taxon>
        <taxon>Metazoa</taxon>
        <taxon>Spiralia</taxon>
        <taxon>Lophotrochozoa</taxon>
        <taxon>Annelida</taxon>
        <taxon>Polychaeta</taxon>
        <taxon>Polychaeta incertae sedis</taxon>
        <taxon>Dinophilidae</taxon>
        <taxon>Dimorphilus</taxon>
    </lineage>
</organism>
<dbReference type="Proteomes" id="UP000549394">
    <property type="component" value="Unassembled WGS sequence"/>
</dbReference>
<dbReference type="InterPro" id="IPR052394">
    <property type="entry name" value="LRR-containing"/>
</dbReference>
<dbReference type="SMART" id="SM00368">
    <property type="entry name" value="LRR_RI"/>
    <property type="match status" value="7"/>
</dbReference>
<protein>
    <submittedName>
        <fullName evidence="4">DgyrCDS10517</fullName>
    </submittedName>
</protein>
<dbReference type="InterPro" id="IPR018247">
    <property type="entry name" value="EF_Hand_1_Ca_BS"/>
</dbReference>
<dbReference type="PROSITE" id="PS50222">
    <property type="entry name" value="EF_HAND_2"/>
    <property type="match status" value="1"/>
</dbReference>
<name>A0A7I8W1U9_9ANNE</name>